<dbReference type="GO" id="GO:0000978">
    <property type="term" value="F:RNA polymerase II cis-regulatory region sequence-specific DNA binding"/>
    <property type="evidence" value="ECO:0007669"/>
    <property type="project" value="TreeGrafter"/>
</dbReference>
<dbReference type="Pfam" id="PF00010">
    <property type="entry name" value="HLH"/>
    <property type="match status" value="1"/>
</dbReference>
<dbReference type="PROSITE" id="PS50888">
    <property type="entry name" value="BHLH"/>
    <property type="match status" value="1"/>
</dbReference>
<gene>
    <name evidence="8" type="ORF">EI97DRAFT_375640</name>
</gene>
<dbReference type="Proteomes" id="UP000800097">
    <property type="component" value="Unassembled WGS sequence"/>
</dbReference>
<dbReference type="PANTHER" id="PTHR15741">
    <property type="entry name" value="BASIC HELIX-LOOP-HELIX ZIP TRANSCRIPTION FACTOR"/>
    <property type="match status" value="1"/>
</dbReference>
<evidence type="ECO:0000259" key="7">
    <source>
        <dbReference type="PROSITE" id="PS50888"/>
    </source>
</evidence>
<keyword evidence="4" id="KW-0804">Transcription</keyword>
<dbReference type="GeneID" id="54548696"/>
<dbReference type="InterPro" id="IPR036638">
    <property type="entry name" value="HLH_DNA-bd_sf"/>
</dbReference>
<feature type="domain" description="BHLH" evidence="7">
    <location>
        <begin position="21"/>
        <end position="72"/>
    </location>
</feature>
<evidence type="ECO:0000256" key="6">
    <source>
        <dbReference type="SAM" id="MobiDB-lite"/>
    </source>
</evidence>
<evidence type="ECO:0000256" key="3">
    <source>
        <dbReference type="ARBA" id="ARBA00023125"/>
    </source>
</evidence>
<proteinExistence type="predicted"/>
<dbReference type="Gene3D" id="4.10.280.10">
    <property type="entry name" value="Helix-loop-helix DNA-binding domain"/>
    <property type="match status" value="1"/>
</dbReference>
<accession>A0A6A6JKA2</accession>
<keyword evidence="5" id="KW-0539">Nucleus</keyword>
<dbReference type="AlphaFoldDB" id="A0A6A6JKA2"/>
<keyword evidence="9" id="KW-1185">Reference proteome</keyword>
<evidence type="ECO:0000256" key="1">
    <source>
        <dbReference type="ARBA" id="ARBA00004123"/>
    </source>
</evidence>
<evidence type="ECO:0000256" key="4">
    <source>
        <dbReference type="ARBA" id="ARBA00023163"/>
    </source>
</evidence>
<organism evidence="8 9">
    <name type="scientific">Westerdykella ornata</name>
    <dbReference type="NCBI Taxonomy" id="318751"/>
    <lineage>
        <taxon>Eukaryota</taxon>
        <taxon>Fungi</taxon>
        <taxon>Dikarya</taxon>
        <taxon>Ascomycota</taxon>
        <taxon>Pezizomycotina</taxon>
        <taxon>Dothideomycetes</taxon>
        <taxon>Pleosporomycetidae</taxon>
        <taxon>Pleosporales</taxon>
        <taxon>Sporormiaceae</taxon>
        <taxon>Westerdykella</taxon>
    </lineage>
</organism>
<dbReference type="OrthoDB" id="5778525at2759"/>
<dbReference type="InterPro" id="IPR052207">
    <property type="entry name" value="Max-like/E-box_TFs"/>
</dbReference>
<protein>
    <recommendedName>
        <fullName evidence="7">BHLH domain-containing protein</fullName>
    </recommendedName>
</protein>
<dbReference type="PANTHER" id="PTHR15741:SF39">
    <property type="entry name" value="BHLH TRANSCRIPTION FACTOR (EUROFUNG)"/>
    <property type="match status" value="1"/>
</dbReference>
<dbReference type="RefSeq" id="XP_033654476.1">
    <property type="nucleotide sequence ID" value="XM_033795521.1"/>
</dbReference>
<name>A0A6A6JKA2_WESOR</name>
<comment type="subcellular location">
    <subcellularLocation>
        <location evidence="1">Nucleus</location>
    </subcellularLocation>
</comment>
<dbReference type="GO" id="GO:0046983">
    <property type="term" value="F:protein dimerization activity"/>
    <property type="evidence" value="ECO:0007669"/>
    <property type="project" value="InterPro"/>
</dbReference>
<dbReference type="SUPFAM" id="SSF47459">
    <property type="entry name" value="HLH, helix-loop-helix DNA-binding domain"/>
    <property type="match status" value="1"/>
</dbReference>
<feature type="compositionally biased region" description="Basic and acidic residues" evidence="6">
    <location>
        <begin position="11"/>
        <end position="34"/>
    </location>
</feature>
<keyword evidence="3" id="KW-0238">DNA-binding</keyword>
<evidence type="ECO:0000313" key="8">
    <source>
        <dbReference type="EMBL" id="KAF2276937.1"/>
    </source>
</evidence>
<evidence type="ECO:0000256" key="2">
    <source>
        <dbReference type="ARBA" id="ARBA00023015"/>
    </source>
</evidence>
<sequence length="120" mass="13195">MSPTGTTATGRADRPRLTELQRKKNHTDSEQRRREVIRAAYDRLAEIVPGMAGHGRSEAAVLAAAVTEIRRQILRRVEIIEAMKEAGEDTGHLELPKDVVEAALAMEEEDPLTPQEGGAK</sequence>
<keyword evidence="2" id="KW-0805">Transcription regulation</keyword>
<dbReference type="GO" id="GO:0005634">
    <property type="term" value="C:nucleus"/>
    <property type="evidence" value="ECO:0007669"/>
    <property type="project" value="UniProtKB-SubCell"/>
</dbReference>
<evidence type="ECO:0000256" key="5">
    <source>
        <dbReference type="ARBA" id="ARBA00023242"/>
    </source>
</evidence>
<reference evidence="8" key="1">
    <citation type="journal article" date="2020" name="Stud. Mycol.">
        <title>101 Dothideomycetes genomes: a test case for predicting lifestyles and emergence of pathogens.</title>
        <authorList>
            <person name="Haridas S."/>
            <person name="Albert R."/>
            <person name="Binder M."/>
            <person name="Bloem J."/>
            <person name="Labutti K."/>
            <person name="Salamov A."/>
            <person name="Andreopoulos B."/>
            <person name="Baker S."/>
            <person name="Barry K."/>
            <person name="Bills G."/>
            <person name="Bluhm B."/>
            <person name="Cannon C."/>
            <person name="Castanera R."/>
            <person name="Culley D."/>
            <person name="Daum C."/>
            <person name="Ezra D."/>
            <person name="Gonzalez J."/>
            <person name="Henrissat B."/>
            <person name="Kuo A."/>
            <person name="Liang C."/>
            <person name="Lipzen A."/>
            <person name="Lutzoni F."/>
            <person name="Magnuson J."/>
            <person name="Mondo S."/>
            <person name="Nolan M."/>
            <person name="Ohm R."/>
            <person name="Pangilinan J."/>
            <person name="Park H.-J."/>
            <person name="Ramirez L."/>
            <person name="Alfaro M."/>
            <person name="Sun H."/>
            <person name="Tritt A."/>
            <person name="Yoshinaga Y."/>
            <person name="Zwiers L.-H."/>
            <person name="Turgeon B."/>
            <person name="Goodwin S."/>
            <person name="Spatafora J."/>
            <person name="Crous P."/>
            <person name="Grigoriev I."/>
        </authorList>
    </citation>
    <scope>NUCLEOTIDE SEQUENCE</scope>
    <source>
        <strain evidence="8">CBS 379.55</strain>
    </source>
</reference>
<dbReference type="EMBL" id="ML986491">
    <property type="protein sequence ID" value="KAF2276937.1"/>
    <property type="molecule type" value="Genomic_DNA"/>
</dbReference>
<evidence type="ECO:0000313" key="9">
    <source>
        <dbReference type="Proteomes" id="UP000800097"/>
    </source>
</evidence>
<dbReference type="GO" id="GO:0000981">
    <property type="term" value="F:DNA-binding transcription factor activity, RNA polymerase II-specific"/>
    <property type="evidence" value="ECO:0007669"/>
    <property type="project" value="TreeGrafter"/>
</dbReference>
<feature type="region of interest" description="Disordered" evidence="6">
    <location>
        <begin position="1"/>
        <end position="34"/>
    </location>
</feature>
<dbReference type="InterPro" id="IPR011598">
    <property type="entry name" value="bHLH_dom"/>
</dbReference>